<accession>A0A5M9ZHU0</accession>
<dbReference type="RefSeq" id="WP_150379660.1">
    <property type="nucleotide sequence ID" value="NZ_RZUH01000007.1"/>
</dbReference>
<proteinExistence type="predicted"/>
<dbReference type="EMBL" id="RZUH01000007">
    <property type="protein sequence ID" value="KAA8827191.1"/>
    <property type="molecule type" value="Genomic_DNA"/>
</dbReference>
<keyword evidence="2" id="KW-1133">Transmembrane helix</keyword>
<name>A0A5M9ZHU0_9BIFI</name>
<evidence type="ECO:0000313" key="3">
    <source>
        <dbReference type="EMBL" id="KAA8827191.1"/>
    </source>
</evidence>
<feature type="region of interest" description="Disordered" evidence="1">
    <location>
        <begin position="53"/>
        <end position="72"/>
    </location>
</feature>
<keyword evidence="2" id="KW-0472">Membrane</keyword>
<keyword evidence="2" id="KW-0812">Transmembrane</keyword>
<comment type="caution">
    <text evidence="3">The sequence shown here is derived from an EMBL/GenBank/DDBJ whole genome shotgun (WGS) entry which is preliminary data.</text>
</comment>
<feature type="transmembrane region" description="Helical" evidence="2">
    <location>
        <begin position="6"/>
        <end position="24"/>
    </location>
</feature>
<sequence length="91" mass="10117">MLLQIAVIINSVSIFILACWMASIRNRMNEFVTYDEQLGESNRILRCVYSSEKHGREDDPASPASNGTNAPEEAVKNSVFCSAACSTQTEW</sequence>
<evidence type="ECO:0000256" key="2">
    <source>
        <dbReference type="SAM" id="Phobius"/>
    </source>
</evidence>
<dbReference type="Proteomes" id="UP000410049">
    <property type="component" value="Unassembled WGS sequence"/>
</dbReference>
<dbReference type="AlphaFoldDB" id="A0A5M9ZHU0"/>
<protein>
    <submittedName>
        <fullName evidence="3">Uncharacterized protein</fullName>
    </submittedName>
</protein>
<gene>
    <name evidence="3" type="ORF">EMO91_09060</name>
</gene>
<reference evidence="3 4" key="1">
    <citation type="journal article" date="2019" name="Syst. Appl. Microbiol.">
        <title>Characterization of Bifidobacterium species in feaces of the Egyptian fruit bat: Description of B. vespertilionis sp. nov. and B. rousetti sp. nov.</title>
        <authorList>
            <person name="Modesto M."/>
            <person name="Satti M."/>
            <person name="Watanabe K."/>
            <person name="Puglisi E."/>
            <person name="Morelli L."/>
            <person name="Huang C.-H."/>
            <person name="Liou J.-S."/>
            <person name="Miyashita M."/>
            <person name="Tamura T."/>
            <person name="Saito S."/>
            <person name="Mori K."/>
            <person name="Huang L."/>
            <person name="Sciavilla P."/>
            <person name="Sandri C."/>
            <person name="Spiezio C."/>
            <person name="Vitali F."/>
            <person name="Cavalieri D."/>
            <person name="Perpetuini G."/>
            <person name="Tofalo R."/>
            <person name="Bonetti A."/>
            <person name="Arita M."/>
            <person name="Mattarelli P."/>
        </authorList>
    </citation>
    <scope>NUCLEOTIDE SEQUENCE [LARGE SCALE GENOMIC DNA]</scope>
    <source>
        <strain evidence="3 4">RST17</strain>
    </source>
</reference>
<evidence type="ECO:0000256" key="1">
    <source>
        <dbReference type="SAM" id="MobiDB-lite"/>
    </source>
</evidence>
<organism evidence="3 4">
    <name type="scientific">Bifidobacterium myosotis</name>
    <dbReference type="NCBI Taxonomy" id="1630166"/>
    <lineage>
        <taxon>Bacteria</taxon>
        <taxon>Bacillati</taxon>
        <taxon>Actinomycetota</taxon>
        <taxon>Actinomycetes</taxon>
        <taxon>Bifidobacteriales</taxon>
        <taxon>Bifidobacteriaceae</taxon>
        <taxon>Bifidobacterium</taxon>
    </lineage>
</organism>
<evidence type="ECO:0000313" key="4">
    <source>
        <dbReference type="Proteomes" id="UP000410049"/>
    </source>
</evidence>